<evidence type="ECO:0000313" key="1">
    <source>
        <dbReference type="EMBL" id="AFB83965.1"/>
    </source>
</evidence>
<dbReference type="Proteomes" id="UP000007520">
    <property type="component" value="Segment"/>
</dbReference>
<sequence length="186" mass="20992">MKTWQIITLIVVTFLAAIIGLPAASYISAHNTAVNFEAQINKFDKDSQNVLSNYTLKIKEMAQVPDMYSAALKEQIEATFQGRYGEDGSKAMFQWIQEQNIQFDSSMFTNLQAAMESGRDEFRLSQTKKIDVCGEYEKLRNVFWSGMFVRMAGFPKADIDTKCRVVLDQGTKATFETGIAEPISIK</sequence>
<proteinExistence type="predicted"/>
<accession>H6WXJ9</accession>
<dbReference type="GeneID" id="14013374"/>
<reference evidence="1 2" key="1">
    <citation type="journal article" date="2012" name="J. Virol.">
        <title>Complete Genome Sequence of a Novel Marine Siphovirus, pVp-1, Infecting Vibrio parahaemolyticus.</title>
        <authorList>
            <person name="Kim J.H."/>
            <person name="Jun J.W."/>
            <person name="Choresca C.H."/>
            <person name="Shin S.P."/>
            <person name="Han J.E."/>
            <person name="Park S.C."/>
        </authorList>
    </citation>
    <scope>NUCLEOTIDE SEQUENCE [LARGE SCALE GENOMIC DNA]</scope>
</reference>
<name>H6WXJ9_9CAUD</name>
<dbReference type="EMBL" id="JQ340389">
    <property type="protein sequence ID" value="AFB83965.1"/>
    <property type="molecule type" value="Genomic_DNA"/>
</dbReference>
<gene>
    <name evidence="1" type="ORF">pVp-1_0108</name>
</gene>
<dbReference type="KEGG" id="vg:14013374"/>
<protein>
    <submittedName>
        <fullName evidence="1">Uncharacterized protein</fullName>
    </submittedName>
</protein>
<keyword evidence="2" id="KW-1185">Reference proteome</keyword>
<dbReference type="OrthoDB" id="15322at10239"/>
<evidence type="ECO:0000313" key="2">
    <source>
        <dbReference type="Proteomes" id="UP000007520"/>
    </source>
</evidence>
<organism evidence="1 2">
    <name type="scientific">Vibrio phage pVp-1</name>
    <dbReference type="NCBI Taxonomy" id="1150989"/>
    <lineage>
        <taxon>Viruses</taxon>
        <taxon>Duplodnaviria</taxon>
        <taxon>Heunggongvirae</taxon>
        <taxon>Uroviricota</taxon>
        <taxon>Caudoviricetes</taxon>
        <taxon>Demerecviridae</taxon>
        <taxon>Ermolyevavirinae</taxon>
        <taxon>Vipunavirus</taxon>
        <taxon>Vipunavirus pVp1</taxon>
    </lineage>
</organism>
<dbReference type="RefSeq" id="YP_007007931.1">
    <property type="nucleotide sequence ID" value="NC_019529.1"/>
</dbReference>